<gene>
    <name evidence="1" type="ORF">BJ508DRAFT_342085</name>
</gene>
<protein>
    <submittedName>
        <fullName evidence="1">Uncharacterized protein</fullName>
    </submittedName>
</protein>
<keyword evidence="2" id="KW-1185">Reference proteome</keyword>
<dbReference type="OrthoDB" id="4155294at2759"/>
<evidence type="ECO:0000313" key="2">
    <source>
        <dbReference type="Proteomes" id="UP000275078"/>
    </source>
</evidence>
<dbReference type="EMBL" id="ML119842">
    <property type="protein sequence ID" value="RPA72874.1"/>
    <property type="molecule type" value="Genomic_DNA"/>
</dbReference>
<organism evidence="1 2">
    <name type="scientific">Ascobolus immersus RN42</name>
    <dbReference type="NCBI Taxonomy" id="1160509"/>
    <lineage>
        <taxon>Eukaryota</taxon>
        <taxon>Fungi</taxon>
        <taxon>Dikarya</taxon>
        <taxon>Ascomycota</taxon>
        <taxon>Pezizomycotina</taxon>
        <taxon>Pezizomycetes</taxon>
        <taxon>Pezizales</taxon>
        <taxon>Ascobolaceae</taxon>
        <taxon>Ascobolus</taxon>
    </lineage>
</organism>
<accession>A0A3N4HT74</accession>
<name>A0A3N4HT74_ASCIM</name>
<dbReference type="AlphaFoldDB" id="A0A3N4HT74"/>
<proteinExistence type="predicted"/>
<evidence type="ECO:0000313" key="1">
    <source>
        <dbReference type="EMBL" id="RPA72874.1"/>
    </source>
</evidence>
<reference evidence="1 2" key="1">
    <citation type="journal article" date="2018" name="Nat. Ecol. Evol.">
        <title>Pezizomycetes genomes reveal the molecular basis of ectomycorrhizal truffle lifestyle.</title>
        <authorList>
            <person name="Murat C."/>
            <person name="Payen T."/>
            <person name="Noel B."/>
            <person name="Kuo A."/>
            <person name="Morin E."/>
            <person name="Chen J."/>
            <person name="Kohler A."/>
            <person name="Krizsan K."/>
            <person name="Balestrini R."/>
            <person name="Da Silva C."/>
            <person name="Montanini B."/>
            <person name="Hainaut M."/>
            <person name="Levati E."/>
            <person name="Barry K.W."/>
            <person name="Belfiori B."/>
            <person name="Cichocki N."/>
            <person name="Clum A."/>
            <person name="Dockter R.B."/>
            <person name="Fauchery L."/>
            <person name="Guy J."/>
            <person name="Iotti M."/>
            <person name="Le Tacon F."/>
            <person name="Lindquist E.A."/>
            <person name="Lipzen A."/>
            <person name="Malagnac F."/>
            <person name="Mello A."/>
            <person name="Molinier V."/>
            <person name="Miyauchi S."/>
            <person name="Poulain J."/>
            <person name="Riccioni C."/>
            <person name="Rubini A."/>
            <person name="Sitrit Y."/>
            <person name="Splivallo R."/>
            <person name="Traeger S."/>
            <person name="Wang M."/>
            <person name="Zifcakova L."/>
            <person name="Wipf D."/>
            <person name="Zambonelli A."/>
            <person name="Paolocci F."/>
            <person name="Nowrousian M."/>
            <person name="Ottonello S."/>
            <person name="Baldrian P."/>
            <person name="Spatafora J.W."/>
            <person name="Henrissat B."/>
            <person name="Nagy L.G."/>
            <person name="Aury J.M."/>
            <person name="Wincker P."/>
            <person name="Grigoriev I.V."/>
            <person name="Bonfante P."/>
            <person name="Martin F.M."/>
        </authorList>
    </citation>
    <scope>NUCLEOTIDE SEQUENCE [LARGE SCALE GENOMIC DNA]</scope>
    <source>
        <strain evidence="1 2">RN42</strain>
    </source>
</reference>
<sequence length="434" mass="47839">MSAAANRDLDQRITESKLIGEDQLKAEESTLGVAETASSADSTASKELVDVGFSLWDPASYRSCSPSSEEWKVLRRSVGALECSFPFLRVEALPEGPAQIWMAAGCILTTEEFETIHPLFNMLEGMFYGRKKNPLPTFQGDPWELLDKVTKYIHHILSKQNESSIGVSVEFLLSCIIINFPKSIAPESIERNRLPRAFGDYNIGYTVGRSWRSELPAGSRINYSKLTNPAVFHCGHPIQSSHGVVTSLGAAIKNINSNHVRILVAAHGFEKVDDVVYDQEGTNRVGVIRDFFAHSDVALMEPDEDFNFNTQVTSSEDGICFPAGKIPDRHSIKALDDVQCWSSLSGPCNFTIFSTVATIVDVDPDGLHLKLNRSLGLFTAADQIMPPSMAGCAIVRESSHELLGQFRFQSSVNPHICYAEVVDFLQDQGWECAA</sequence>
<dbReference type="Proteomes" id="UP000275078">
    <property type="component" value="Unassembled WGS sequence"/>
</dbReference>